<dbReference type="EC" id="2.7.1.40" evidence="6 17"/>
<keyword evidence="9" id="KW-0479">Metal-binding</keyword>
<dbReference type="PANTHER" id="PTHR11817">
    <property type="entry name" value="PYRUVATE KINASE"/>
    <property type="match status" value="1"/>
</dbReference>
<feature type="domain" description="Pyruvate kinase barrel" evidence="19">
    <location>
        <begin position="8"/>
        <end position="324"/>
    </location>
</feature>
<dbReference type="SUPFAM" id="SSF52935">
    <property type="entry name" value="PK C-terminal domain-like"/>
    <property type="match status" value="1"/>
</dbReference>
<evidence type="ECO:0000256" key="5">
    <source>
        <dbReference type="ARBA" id="ARBA00008663"/>
    </source>
</evidence>
<evidence type="ECO:0000259" key="19">
    <source>
        <dbReference type="Pfam" id="PF00224"/>
    </source>
</evidence>
<evidence type="ECO:0000313" key="22">
    <source>
        <dbReference type="EMBL" id="PTQ53172.1"/>
    </source>
</evidence>
<evidence type="ECO:0000259" key="20">
    <source>
        <dbReference type="Pfam" id="PF00391"/>
    </source>
</evidence>
<sequence>MSEGYLRRMTKIVCTLGPATDDPEVLRGILDAGCDVLRFNFSHGDHEEHARRVRLVRSISEDVALLLDTKGPEIRTGRLKEKPVRLVEGARVYLVAEDVSGDATRISLSYADLWRHVAPGTRILLDDGLIGLRVEEVRPGEILARVENGGLLGERKSVNVPGVRLPLPSLTERDEADLRFAIAHDFDFIAASFVRRAEDVYAIRRILEAEGREIPIIAKIENEEGVENAEEILAVSDGIMVARGDLGVEIPVEDVPFIQKRLIAMGHRAGKPVITATQMLNSMIENPRPTRAEASDIANAILDGTDAVMLSGETAVGRYPVQAVRTMAQIALRTEEHFGAELYRRARGIDAEVTHTAVLSRAVAEVAESLGARAILTPTESGYTARNIARCRPHRPIVAFTPNPRVARRLRLVWGVFPFVADPGETIEAVLEQAIATSLERGFISRGDLVVLTAGIPVREAGNTNLLKVHVVGDVVGRGLGIGEGVVTARAFVRRPGEDLPLPEEPYVYVTSHVSEEDVPYLRNARAVVAEEGGMTSQAAVAALSLGIPAVVGVERITEKVRTGMELTVDVREGRIYAGYAKVL</sequence>
<dbReference type="InterPro" id="IPR015806">
    <property type="entry name" value="Pyrv_Knase_insert_dom_sf"/>
</dbReference>
<dbReference type="Proteomes" id="UP000244016">
    <property type="component" value="Unassembled WGS sequence"/>
</dbReference>
<dbReference type="InterPro" id="IPR001697">
    <property type="entry name" value="Pyr_Knase"/>
</dbReference>
<proteinExistence type="inferred from homology"/>
<keyword evidence="14" id="KW-0630">Potassium</keyword>
<dbReference type="PROSITE" id="PS00110">
    <property type="entry name" value="PYRUVATE_KINASE"/>
    <property type="match status" value="1"/>
</dbReference>
<dbReference type="Gene3D" id="3.50.30.10">
    <property type="entry name" value="Phosphohistidine domain"/>
    <property type="match status" value="1"/>
</dbReference>
<dbReference type="InterPro" id="IPR036637">
    <property type="entry name" value="Phosphohistidine_dom_sf"/>
</dbReference>
<gene>
    <name evidence="22" type="ORF">BLITH_0252</name>
</gene>
<comment type="similarity">
    <text evidence="5 18">Belongs to the pyruvate kinase family.</text>
</comment>
<evidence type="ECO:0000256" key="10">
    <source>
        <dbReference type="ARBA" id="ARBA00022741"/>
    </source>
</evidence>
<evidence type="ECO:0000256" key="18">
    <source>
        <dbReference type="RuleBase" id="RU000504"/>
    </source>
</evidence>
<dbReference type="UniPathway" id="UPA00109">
    <property type="reaction ID" value="UER00188"/>
</dbReference>
<dbReference type="GO" id="GO:0004743">
    <property type="term" value="F:pyruvate kinase activity"/>
    <property type="evidence" value="ECO:0007669"/>
    <property type="project" value="UniProtKB-UniRule"/>
</dbReference>
<dbReference type="Pfam" id="PF00224">
    <property type="entry name" value="PK"/>
    <property type="match status" value="1"/>
</dbReference>
<dbReference type="SUPFAM" id="SSF50800">
    <property type="entry name" value="PK beta-barrel domain-like"/>
    <property type="match status" value="1"/>
</dbReference>
<evidence type="ECO:0000256" key="6">
    <source>
        <dbReference type="ARBA" id="ARBA00012142"/>
    </source>
</evidence>
<evidence type="ECO:0000256" key="13">
    <source>
        <dbReference type="ARBA" id="ARBA00022842"/>
    </source>
</evidence>
<evidence type="ECO:0000256" key="7">
    <source>
        <dbReference type="ARBA" id="ARBA00018587"/>
    </source>
</evidence>
<dbReference type="GO" id="GO:0005524">
    <property type="term" value="F:ATP binding"/>
    <property type="evidence" value="ECO:0007669"/>
    <property type="project" value="UniProtKB-KW"/>
</dbReference>
<dbReference type="SUPFAM" id="SSF52009">
    <property type="entry name" value="Phosphohistidine domain"/>
    <property type="match status" value="1"/>
</dbReference>
<dbReference type="Pfam" id="PF02887">
    <property type="entry name" value="PK_C"/>
    <property type="match status" value="1"/>
</dbReference>
<dbReference type="PRINTS" id="PR01050">
    <property type="entry name" value="PYRUVTKNASE"/>
</dbReference>
<keyword evidence="16 22" id="KW-0670">Pyruvate</keyword>
<dbReference type="Gene3D" id="2.40.33.10">
    <property type="entry name" value="PK beta-barrel domain-like"/>
    <property type="match status" value="1"/>
</dbReference>
<dbReference type="InterPro" id="IPR015793">
    <property type="entry name" value="Pyrv_Knase_brl"/>
</dbReference>
<comment type="catalytic activity">
    <reaction evidence="18">
        <text>pyruvate + ATP = phosphoenolpyruvate + ADP + H(+)</text>
        <dbReference type="Rhea" id="RHEA:18157"/>
        <dbReference type="ChEBI" id="CHEBI:15361"/>
        <dbReference type="ChEBI" id="CHEBI:15378"/>
        <dbReference type="ChEBI" id="CHEBI:30616"/>
        <dbReference type="ChEBI" id="CHEBI:58702"/>
        <dbReference type="ChEBI" id="CHEBI:456216"/>
        <dbReference type="EC" id="2.7.1.40"/>
    </reaction>
</comment>
<evidence type="ECO:0000313" key="23">
    <source>
        <dbReference type="Proteomes" id="UP000244016"/>
    </source>
</evidence>
<comment type="similarity">
    <text evidence="4">In the C-terminal section; belongs to the PEP-utilizing enzyme family.</text>
</comment>
<dbReference type="GO" id="GO:0016301">
    <property type="term" value="F:kinase activity"/>
    <property type="evidence" value="ECO:0007669"/>
    <property type="project" value="UniProtKB-KW"/>
</dbReference>
<dbReference type="FunFam" id="3.20.20.60:FF:000001">
    <property type="entry name" value="Pyruvate kinase"/>
    <property type="match status" value="1"/>
</dbReference>
<reference evidence="22 23" key="1">
    <citation type="submission" date="2017-08" db="EMBL/GenBank/DDBJ databases">
        <title>Burning lignite coal seam in the remote Altai Mountains harbors a hydrogen-driven thermophilic microbial community.</title>
        <authorList>
            <person name="Kadnikov V.V."/>
            <person name="Mardanov A.V."/>
            <person name="Ivasenko D."/>
            <person name="Beletsky A.V."/>
            <person name="Karnachuk O.V."/>
            <person name="Ravin N.V."/>
        </authorList>
    </citation>
    <scope>NUCLEOTIDE SEQUENCE [LARGE SCALE GENOMIC DNA]</scope>
    <source>
        <strain evidence="22">AL31</strain>
    </source>
</reference>
<evidence type="ECO:0000256" key="3">
    <source>
        <dbReference type="ARBA" id="ARBA00004997"/>
    </source>
</evidence>
<accession>A0A2T5GAF0</accession>
<keyword evidence="11 18" id="KW-0418">Kinase</keyword>
<dbReference type="NCBIfam" id="TIGR01064">
    <property type="entry name" value="pyruv_kin"/>
    <property type="match status" value="1"/>
</dbReference>
<comment type="cofactor">
    <cofactor evidence="2">
        <name>K(+)</name>
        <dbReference type="ChEBI" id="CHEBI:29103"/>
    </cofactor>
</comment>
<dbReference type="FunFam" id="2.40.33.10:FF:000001">
    <property type="entry name" value="Pyruvate kinase"/>
    <property type="match status" value="1"/>
</dbReference>
<dbReference type="SUPFAM" id="SSF51621">
    <property type="entry name" value="Phosphoenolpyruvate/pyruvate domain"/>
    <property type="match status" value="1"/>
</dbReference>
<evidence type="ECO:0000256" key="14">
    <source>
        <dbReference type="ARBA" id="ARBA00022958"/>
    </source>
</evidence>
<dbReference type="InterPro" id="IPR011037">
    <property type="entry name" value="Pyrv_Knase-like_insert_dom_sf"/>
</dbReference>
<keyword evidence="13 18" id="KW-0460">Magnesium</keyword>
<evidence type="ECO:0000256" key="17">
    <source>
        <dbReference type="NCBIfam" id="TIGR01064"/>
    </source>
</evidence>
<evidence type="ECO:0000256" key="2">
    <source>
        <dbReference type="ARBA" id="ARBA00001958"/>
    </source>
</evidence>
<evidence type="ECO:0000256" key="15">
    <source>
        <dbReference type="ARBA" id="ARBA00023152"/>
    </source>
</evidence>
<dbReference type="GO" id="GO:0006950">
    <property type="term" value="P:response to stress"/>
    <property type="evidence" value="ECO:0007669"/>
    <property type="project" value="UniProtKB-ARBA"/>
</dbReference>
<dbReference type="InterPro" id="IPR015813">
    <property type="entry name" value="Pyrv/PenolPyrv_kinase-like_dom"/>
</dbReference>
<dbReference type="InterPro" id="IPR040442">
    <property type="entry name" value="Pyrv_kinase-like_dom_sf"/>
</dbReference>
<dbReference type="InterPro" id="IPR036918">
    <property type="entry name" value="Pyrv_Knase_C_sf"/>
</dbReference>
<dbReference type="InterPro" id="IPR008279">
    <property type="entry name" value="PEP-util_enz_mobile_dom"/>
</dbReference>
<dbReference type="GO" id="GO:0030955">
    <property type="term" value="F:potassium ion binding"/>
    <property type="evidence" value="ECO:0007669"/>
    <property type="project" value="UniProtKB-UniRule"/>
</dbReference>
<feature type="domain" description="Pyruvate kinase C-terminal" evidence="21">
    <location>
        <begin position="360"/>
        <end position="470"/>
    </location>
</feature>
<evidence type="ECO:0000256" key="8">
    <source>
        <dbReference type="ARBA" id="ARBA00022679"/>
    </source>
</evidence>
<comment type="cofactor">
    <cofactor evidence="1">
        <name>Mg(2+)</name>
        <dbReference type="ChEBI" id="CHEBI:18420"/>
    </cofactor>
</comment>
<dbReference type="NCBIfam" id="NF004978">
    <property type="entry name" value="PRK06354.1"/>
    <property type="match status" value="1"/>
</dbReference>
<evidence type="ECO:0000256" key="4">
    <source>
        <dbReference type="ARBA" id="ARBA00006237"/>
    </source>
</evidence>
<evidence type="ECO:0000256" key="11">
    <source>
        <dbReference type="ARBA" id="ARBA00022777"/>
    </source>
</evidence>
<feature type="domain" description="PEP-utilising enzyme mobile" evidence="20">
    <location>
        <begin position="504"/>
        <end position="574"/>
    </location>
</feature>
<name>A0A2T5GAF0_9BACL</name>
<comment type="caution">
    <text evidence="22">The sequence shown here is derived from an EMBL/GenBank/DDBJ whole genome shotgun (WGS) entry which is preliminary data.</text>
</comment>
<dbReference type="InterPro" id="IPR015795">
    <property type="entry name" value="Pyrv_Knase_C"/>
</dbReference>
<comment type="pathway">
    <text evidence="3 18">Carbohydrate degradation; glycolysis; pyruvate from D-glyceraldehyde 3-phosphate: step 5/5.</text>
</comment>
<evidence type="ECO:0000256" key="16">
    <source>
        <dbReference type="ARBA" id="ARBA00023317"/>
    </source>
</evidence>
<dbReference type="Gene3D" id="3.40.1380.20">
    <property type="entry name" value="Pyruvate kinase, C-terminal domain"/>
    <property type="match status" value="1"/>
</dbReference>
<evidence type="ECO:0000259" key="21">
    <source>
        <dbReference type="Pfam" id="PF02887"/>
    </source>
</evidence>
<dbReference type="InterPro" id="IPR018209">
    <property type="entry name" value="Pyrv_Knase_AS"/>
</dbReference>
<dbReference type="Pfam" id="PF00391">
    <property type="entry name" value="PEP-utilizers"/>
    <property type="match status" value="1"/>
</dbReference>
<keyword evidence="10" id="KW-0547">Nucleotide-binding</keyword>
<keyword evidence="8 18" id="KW-0808">Transferase</keyword>
<dbReference type="AlphaFoldDB" id="A0A2T5GAF0"/>
<keyword evidence="12" id="KW-0067">ATP-binding</keyword>
<organism evidence="22 23">
    <name type="scientific">Brockia lithotrophica</name>
    <dbReference type="NCBI Taxonomy" id="933949"/>
    <lineage>
        <taxon>Bacteria</taxon>
        <taxon>Bacillati</taxon>
        <taxon>Bacillota</taxon>
        <taxon>Bacilli</taxon>
        <taxon>Bacillales</taxon>
        <taxon>Bacillales Family X. Incertae Sedis</taxon>
        <taxon>Brockia</taxon>
    </lineage>
</organism>
<dbReference type="NCBIfam" id="NF004491">
    <property type="entry name" value="PRK05826.1"/>
    <property type="match status" value="1"/>
</dbReference>
<evidence type="ECO:0000256" key="1">
    <source>
        <dbReference type="ARBA" id="ARBA00001946"/>
    </source>
</evidence>
<dbReference type="GO" id="GO:0000287">
    <property type="term" value="F:magnesium ion binding"/>
    <property type="evidence" value="ECO:0007669"/>
    <property type="project" value="UniProtKB-UniRule"/>
</dbReference>
<keyword evidence="15 18" id="KW-0324">Glycolysis</keyword>
<evidence type="ECO:0000256" key="9">
    <source>
        <dbReference type="ARBA" id="ARBA00022723"/>
    </source>
</evidence>
<dbReference type="EMBL" id="PEBW01000001">
    <property type="protein sequence ID" value="PTQ53172.1"/>
    <property type="molecule type" value="Genomic_DNA"/>
</dbReference>
<protein>
    <recommendedName>
        <fullName evidence="7 17">Pyruvate kinase</fullName>
        <ecNumber evidence="6 17">2.7.1.40</ecNumber>
    </recommendedName>
</protein>
<evidence type="ECO:0000256" key="12">
    <source>
        <dbReference type="ARBA" id="ARBA00022840"/>
    </source>
</evidence>
<dbReference type="Gene3D" id="3.20.20.60">
    <property type="entry name" value="Phosphoenolpyruvate-binding domains"/>
    <property type="match status" value="1"/>
</dbReference>